<keyword evidence="6 8" id="KW-1133">Transmembrane helix</keyword>
<dbReference type="PANTHER" id="PTHR30269">
    <property type="entry name" value="TRANSMEMBRANE PROTEIN YFCA"/>
    <property type="match status" value="1"/>
</dbReference>
<comment type="subcellular location">
    <subcellularLocation>
        <location evidence="1 8">Cell membrane</location>
        <topology evidence="1 8">Multi-pass membrane protein</topology>
    </subcellularLocation>
</comment>
<evidence type="ECO:0000256" key="2">
    <source>
        <dbReference type="ARBA" id="ARBA00009142"/>
    </source>
</evidence>
<keyword evidence="7 8" id="KW-0472">Membrane</keyword>
<keyword evidence="10" id="KW-1185">Reference proteome</keyword>
<feature type="transmembrane region" description="Helical" evidence="8">
    <location>
        <begin position="137"/>
        <end position="163"/>
    </location>
</feature>
<evidence type="ECO:0000256" key="7">
    <source>
        <dbReference type="ARBA" id="ARBA00023136"/>
    </source>
</evidence>
<dbReference type="OrthoDB" id="7843147at2"/>
<reference evidence="9 10" key="1">
    <citation type="submission" date="2016-10" db="EMBL/GenBank/DDBJ databases">
        <authorList>
            <person name="de Groot N.N."/>
        </authorList>
    </citation>
    <scope>NUCLEOTIDE SEQUENCE [LARGE SCALE GENOMIC DNA]</scope>
    <source>
        <strain evidence="9 10">DSM 15283</strain>
    </source>
</reference>
<sequence>MPSFLDPGTVPLLLVGAVFFASLLQAVTGIGFGVIAGPVLLVTMASAGAIQVSIVLSFLIALMLTPITVPYVNWRLLRPLFAGVCIGTPLGALAYLNLSLEHLKLFAAVVVGVMTVIATGVLARFPFFQTDTRARRGAIGVVCGILNSALAMPGPPVAAYVTAIKSDPIVVRSTTLVTFLLSYPIALGFQAMFVGISDTLLPTASALVLPTIAGTVSGVFLSRKLKPQHLMWLTVLFLMTSTLMLIFG</sequence>
<evidence type="ECO:0000256" key="1">
    <source>
        <dbReference type="ARBA" id="ARBA00004651"/>
    </source>
</evidence>
<evidence type="ECO:0000256" key="3">
    <source>
        <dbReference type="ARBA" id="ARBA00022448"/>
    </source>
</evidence>
<dbReference type="InterPro" id="IPR052017">
    <property type="entry name" value="TSUP"/>
</dbReference>
<dbReference type="PANTHER" id="PTHR30269:SF37">
    <property type="entry name" value="MEMBRANE TRANSPORTER PROTEIN"/>
    <property type="match status" value="1"/>
</dbReference>
<organism evidence="9 10">
    <name type="scientific">Shimia aestuarii</name>
    <dbReference type="NCBI Taxonomy" id="254406"/>
    <lineage>
        <taxon>Bacteria</taxon>
        <taxon>Pseudomonadati</taxon>
        <taxon>Pseudomonadota</taxon>
        <taxon>Alphaproteobacteria</taxon>
        <taxon>Rhodobacterales</taxon>
        <taxon>Roseobacteraceae</taxon>
    </lineage>
</organism>
<keyword evidence="3" id="KW-0813">Transport</keyword>
<feature type="transmembrane region" description="Helical" evidence="8">
    <location>
        <begin position="105"/>
        <end position="125"/>
    </location>
</feature>
<evidence type="ECO:0000256" key="6">
    <source>
        <dbReference type="ARBA" id="ARBA00022989"/>
    </source>
</evidence>
<evidence type="ECO:0000256" key="4">
    <source>
        <dbReference type="ARBA" id="ARBA00022475"/>
    </source>
</evidence>
<keyword evidence="4 8" id="KW-1003">Cell membrane</keyword>
<accession>A0A1I4MEG0</accession>
<gene>
    <name evidence="9" type="ORF">SAMN04488042_10337</name>
</gene>
<proteinExistence type="inferred from homology"/>
<dbReference type="InterPro" id="IPR002781">
    <property type="entry name" value="TM_pro_TauE-like"/>
</dbReference>
<evidence type="ECO:0000256" key="5">
    <source>
        <dbReference type="ARBA" id="ARBA00022692"/>
    </source>
</evidence>
<name>A0A1I4MEG0_9RHOB</name>
<evidence type="ECO:0000313" key="10">
    <source>
        <dbReference type="Proteomes" id="UP000199144"/>
    </source>
</evidence>
<keyword evidence="5 8" id="KW-0812">Transmembrane</keyword>
<dbReference type="Pfam" id="PF01925">
    <property type="entry name" value="TauE"/>
    <property type="match status" value="1"/>
</dbReference>
<evidence type="ECO:0000256" key="8">
    <source>
        <dbReference type="RuleBase" id="RU363041"/>
    </source>
</evidence>
<dbReference type="Proteomes" id="UP000199144">
    <property type="component" value="Unassembled WGS sequence"/>
</dbReference>
<feature type="transmembrane region" description="Helical" evidence="8">
    <location>
        <begin position="12"/>
        <end position="42"/>
    </location>
</feature>
<protein>
    <recommendedName>
        <fullName evidence="8">Probable membrane transporter protein</fullName>
    </recommendedName>
</protein>
<dbReference type="EMBL" id="FOTQ01000003">
    <property type="protein sequence ID" value="SFM01609.1"/>
    <property type="molecule type" value="Genomic_DNA"/>
</dbReference>
<feature type="transmembrane region" description="Helical" evidence="8">
    <location>
        <begin position="175"/>
        <end position="194"/>
    </location>
</feature>
<feature type="transmembrane region" description="Helical" evidence="8">
    <location>
        <begin position="200"/>
        <end position="221"/>
    </location>
</feature>
<comment type="similarity">
    <text evidence="2 8">Belongs to the 4-toluene sulfonate uptake permease (TSUP) (TC 2.A.102) family.</text>
</comment>
<dbReference type="STRING" id="254406.SAMN04488042_10337"/>
<dbReference type="RefSeq" id="WP_093093430.1">
    <property type="nucleotide sequence ID" value="NZ_FOTQ01000003.1"/>
</dbReference>
<dbReference type="AlphaFoldDB" id="A0A1I4MEG0"/>
<feature type="transmembrane region" description="Helical" evidence="8">
    <location>
        <begin position="230"/>
        <end position="247"/>
    </location>
</feature>
<feature type="transmembrane region" description="Helical" evidence="8">
    <location>
        <begin position="80"/>
        <end position="98"/>
    </location>
</feature>
<dbReference type="GO" id="GO:0005886">
    <property type="term" value="C:plasma membrane"/>
    <property type="evidence" value="ECO:0007669"/>
    <property type="project" value="UniProtKB-SubCell"/>
</dbReference>
<evidence type="ECO:0000313" key="9">
    <source>
        <dbReference type="EMBL" id="SFM01609.1"/>
    </source>
</evidence>